<dbReference type="Proteomes" id="UP001152607">
    <property type="component" value="Unassembled WGS sequence"/>
</dbReference>
<dbReference type="Gene3D" id="3.30.565.10">
    <property type="entry name" value="Histidine kinase-like ATPase, C-terminal domain"/>
    <property type="match status" value="1"/>
</dbReference>
<dbReference type="OrthoDB" id="429932at2759"/>
<sequence length="967" mass="106922">MNPQGVGNASSRQNPIQPLPTDVVAQIKSSASVTSLTGVVIELLKNALDANATHVDVTVDFGRAACSVEDNGIGIAPSEFRQDGGLCKLYCTSKYYPGQACLGCNGTFLASLAAMCLIHVVSRHHQHRSHNLLTLHYSKVIDRQLPAQSQYDINARHGTRVTVRNLFGNLPVRVKQRAALVGQKSEYDRLWATLKRDVTGLLLSWTQPVSLRIRDGDGNTPINIPLSTSAHSSLSPSPSRLNYMLNLLTKANYITVGDWSSWIPTSASTSTISIKGAISLDPAPHKHVQFISVGLRNLSIESGHNELIDEVNRIFSLSSFGVVEDYKSVDAEENARRQKDNRFKHDGYTNRQLTARKGVDRYPMFHFRIALNNDKNSTRAEDYLLENKSSIQAVIGVLNAMITQWLSVHNFRPRKSRANKTDTNSSPTNHMPKPPTGSTSEFNTNQSSSSALDISSENSGELQSRKRKRETPVRAERMKDSSLHPFAQWSRIKSGKADFFETYKDVSSRDSTLIHAPAASISTFNKCPVGNVEAKIAEERDSPQTTTEEVSDQVITLTEPTTKQTFLLNARTGVVLTRRPPTRPLSATHASTLNEYSGRTRLTDRPHTTTTTTTANPWLSAILQTWRNPVFQPTEKSIEQACSHEDLSNLYQASAHAADQFSSITASKLSKTDLKRAQVLAQLDKKFILASMQNSRHKSSNRGHGNYNEHKVLVLIDQHAADERIQVEMLLSELCRPPLSNHSHAEYRSQLGHRSRVAFVILEKPIRFSLSGQEQQQFIINAAKFAAWGILFNVEASSSIAVSGRQPSVLSVTTLPPAISERSKADPQVLISFLRTAVWKYTDAGHSTSIAMEDSADPTDQIAQQTTSWVRQLSTCPEGLIELVNSRACRSAIMFNDELSLQTCQELIEKLAGCVFPFVCAHGRPSMVPLVDLGTVNMESSIRSGSKEAKNKSGFVSAWKKWKSNEG</sequence>
<dbReference type="InterPro" id="IPR037198">
    <property type="entry name" value="MutL_C_sf"/>
</dbReference>
<dbReference type="SMART" id="SM00853">
    <property type="entry name" value="MutL_C"/>
    <property type="match status" value="1"/>
</dbReference>
<feature type="domain" description="MutL C-terminal dimerisation" evidence="3">
    <location>
        <begin position="679"/>
        <end position="899"/>
    </location>
</feature>
<dbReference type="GO" id="GO:0032300">
    <property type="term" value="C:mismatch repair complex"/>
    <property type="evidence" value="ECO:0007669"/>
    <property type="project" value="InterPro"/>
</dbReference>
<protein>
    <recommendedName>
        <fullName evidence="3">MutL C-terminal dimerisation domain-containing protein</fullName>
    </recommendedName>
</protein>
<dbReference type="InterPro" id="IPR042120">
    <property type="entry name" value="MutL_C_dimsub"/>
</dbReference>
<reference evidence="4" key="1">
    <citation type="submission" date="2023-01" db="EMBL/GenBank/DDBJ databases">
        <authorList>
            <person name="Van Ghelder C."/>
            <person name="Rancurel C."/>
        </authorList>
    </citation>
    <scope>NUCLEOTIDE SEQUENCE</scope>
    <source>
        <strain evidence="4">CNCM I-4278</strain>
    </source>
</reference>
<dbReference type="GO" id="GO:0016887">
    <property type="term" value="F:ATP hydrolysis activity"/>
    <property type="evidence" value="ECO:0007669"/>
    <property type="project" value="InterPro"/>
</dbReference>
<dbReference type="Pfam" id="PF13589">
    <property type="entry name" value="HATPase_c_3"/>
    <property type="match status" value="1"/>
</dbReference>
<feature type="compositionally biased region" description="Polar residues" evidence="2">
    <location>
        <begin position="436"/>
        <end position="462"/>
    </location>
</feature>
<dbReference type="PANTHER" id="PTHR10073:SF47">
    <property type="entry name" value="DNA MISMATCH REPAIR PROTEIN MLH3"/>
    <property type="match status" value="1"/>
</dbReference>
<feature type="compositionally biased region" description="Basic and acidic residues" evidence="2">
    <location>
        <begin position="470"/>
        <end position="479"/>
    </location>
</feature>
<dbReference type="SUPFAM" id="SSF55874">
    <property type="entry name" value="ATPase domain of HSP90 chaperone/DNA topoisomerase II/histidine kinase"/>
    <property type="match status" value="1"/>
</dbReference>
<proteinExistence type="inferred from homology"/>
<dbReference type="AlphaFoldDB" id="A0A9W4XXQ9"/>
<keyword evidence="5" id="KW-1185">Reference proteome</keyword>
<evidence type="ECO:0000256" key="2">
    <source>
        <dbReference type="SAM" id="MobiDB-lite"/>
    </source>
</evidence>
<dbReference type="GO" id="GO:0005524">
    <property type="term" value="F:ATP binding"/>
    <property type="evidence" value="ECO:0007669"/>
    <property type="project" value="InterPro"/>
</dbReference>
<feature type="region of interest" description="Disordered" evidence="2">
    <location>
        <begin position="413"/>
        <end position="479"/>
    </location>
</feature>
<dbReference type="PANTHER" id="PTHR10073">
    <property type="entry name" value="DNA MISMATCH REPAIR PROTEIN MLH, PMS, MUTL"/>
    <property type="match status" value="1"/>
</dbReference>
<dbReference type="GO" id="GO:0140664">
    <property type="term" value="F:ATP-dependent DNA damage sensor activity"/>
    <property type="evidence" value="ECO:0007669"/>
    <property type="project" value="InterPro"/>
</dbReference>
<evidence type="ECO:0000313" key="5">
    <source>
        <dbReference type="Proteomes" id="UP001152607"/>
    </source>
</evidence>
<dbReference type="EMBL" id="CAOQHR010000008">
    <property type="protein sequence ID" value="CAI6338287.1"/>
    <property type="molecule type" value="Genomic_DNA"/>
</dbReference>
<evidence type="ECO:0000256" key="1">
    <source>
        <dbReference type="ARBA" id="ARBA00006082"/>
    </source>
</evidence>
<gene>
    <name evidence="4" type="ORF">PDIGIT_LOCUS11415</name>
</gene>
<evidence type="ECO:0000313" key="4">
    <source>
        <dbReference type="EMBL" id="CAI6338287.1"/>
    </source>
</evidence>
<dbReference type="InterPro" id="IPR014790">
    <property type="entry name" value="MutL_C"/>
</dbReference>
<accession>A0A9W4XXQ9</accession>
<dbReference type="SUPFAM" id="SSF118116">
    <property type="entry name" value="DNA mismatch repair protein MutL"/>
    <property type="match status" value="1"/>
</dbReference>
<dbReference type="GO" id="GO:0006298">
    <property type="term" value="P:mismatch repair"/>
    <property type="evidence" value="ECO:0007669"/>
    <property type="project" value="InterPro"/>
</dbReference>
<evidence type="ECO:0000259" key="3">
    <source>
        <dbReference type="SMART" id="SM00853"/>
    </source>
</evidence>
<dbReference type="Gene3D" id="3.30.1540.20">
    <property type="entry name" value="MutL, C-terminal domain, dimerisation subdomain"/>
    <property type="match status" value="1"/>
</dbReference>
<dbReference type="InterPro" id="IPR038973">
    <property type="entry name" value="MutL/Mlh/Pms-like"/>
</dbReference>
<comment type="similarity">
    <text evidence="1">Belongs to the DNA mismatch repair MutL/HexB family.</text>
</comment>
<comment type="caution">
    <text evidence="4">The sequence shown here is derived from an EMBL/GenBank/DDBJ whole genome shotgun (WGS) entry which is preliminary data.</text>
</comment>
<name>A0A9W4XXQ9_9PLEO</name>
<dbReference type="InterPro" id="IPR036890">
    <property type="entry name" value="HATPase_C_sf"/>
</dbReference>
<organism evidence="4 5">
    <name type="scientific">Periconia digitata</name>
    <dbReference type="NCBI Taxonomy" id="1303443"/>
    <lineage>
        <taxon>Eukaryota</taxon>
        <taxon>Fungi</taxon>
        <taxon>Dikarya</taxon>
        <taxon>Ascomycota</taxon>
        <taxon>Pezizomycotina</taxon>
        <taxon>Dothideomycetes</taxon>
        <taxon>Pleosporomycetidae</taxon>
        <taxon>Pleosporales</taxon>
        <taxon>Massarineae</taxon>
        <taxon>Periconiaceae</taxon>
        <taxon>Periconia</taxon>
    </lineage>
</organism>